<dbReference type="EMBL" id="LR134479">
    <property type="protein sequence ID" value="VEI22436.1"/>
    <property type="molecule type" value="Genomic_DNA"/>
</dbReference>
<organism evidence="2 3">
    <name type="scientific">Rothia aeria</name>
    <dbReference type="NCBI Taxonomy" id="172042"/>
    <lineage>
        <taxon>Bacteria</taxon>
        <taxon>Bacillati</taxon>
        <taxon>Actinomycetota</taxon>
        <taxon>Actinomycetes</taxon>
        <taxon>Micrococcales</taxon>
        <taxon>Micrococcaceae</taxon>
        <taxon>Rothia</taxon>
    </lineage>
</organism>
<feature type="signal peptide" evidence="1">
    <location>
        <begin position="1"/>
        <end position="37"/>
    </location>
</feature>
<proteinExistence type="predicted"/>
<reference evidence="2 3" key="1">
    <citation type="submission" date="2018-12" db="EMBL/GenBank/DDBJ databases">
        <authorList>
            <consortium name="Pathogen Informatics"/>
        </authorList>
    </citation>
    <scope>NUCLEOTIDE SEQUENCE [LARGE SCALE GENOMIC DNA]</scope>
    <source>
        <strain evidence="2 3">NCTC10207</strain>
    </source>
</reference>
<dbReference type="AlphaFoldDB" id="A0A7Z9A3I3"/>
<accession>A0A7Z9A3I3</accession>
<name>A0A7Z9A3I3_9MICC</name>
<evidence type="ECO:0000313" key="3">
    <source>
        <dbReference type="Proteomes" id="UP000282386"/>
    </source>
</evidence>
<evidence type="ECO:0000313" key="2">
    <source>
        <dbReference type="EMBL" id="VEI22436.1"/>
    </source>
</evidence>
<evidence type="ECO:0000256" key="1">
    <source>
        <dbReference type="SAM" id="SignalP"/>
    </source>
</evidence>
<sequence>MRLESFKNAKSSLPSRRLACALALTGVASLPLTPALAEPEPLNGPGDDTQSFLPKLNLSLTENVNPYIPCTIYVEGTGFYGVQLGQRVSVYVGLTEDTSKPEYFPETIDDTHLGFVHVPAERIEDGAFKTELVTGQLWYGQYRAGLEYAVKTMISYAESTEEGHRTSETTKYDTQAPITVLTESPRLDFNKDPSAAGGSITVRGTGFESRYIPAGARLRLFINRAGLGEPGQLAPDPVSLITVGPEKINNGAFEVNIPYVSGLDTTKKYTLGVQIMSKTGTLANDALTTAETFMFTA</sequence>
<protein>
    <submittedName>
        <fullName evidence="2">Uncharacterized protein</fullName>
    </submittedName>
</protein>
<feature type="chain" id="PRO_5030885033" evidence="1">
    <location>
        <begin position="38"/>
        <end position="297"/>
    </location>
</feature>
<keyword evidence="1" id="KW-0732">Signal</keyword>
<dbReference type="Proteomes" id="UP000282386">
    <property type="component" value="Chromosome"/>
</dbReference>
<gene>
    <name evidence="2" type="ORF">NCTC10207_00512</name>
</gene>
<dbReference type="RefSeq" id="WP_126499676.1">
    <property type="nucleotide sequence ID" value="NZ_LR134479.1"/>
</dbReference>